<dbReference type="Proteomes" id="UP000693892">
    <property type="component" value="Unassembled WGS sequence"/>
</dbReference>
<evidence type="ECO:0000313" key="4">
    <source>
        <dbReference type="Proteomes" id="UP000693892"/>
    </source>
</evidence>
<dbReference type="PANTHER" id="PTHR43794">
    <property type="entry name" value="AMINOHYDROLASE SSNA-RELATED"/>
    <property type="match status" value="1"/>
</dbReference>
<dbReference type="Pfam" id="PF01979">
    <property type="entry name" value="Amidohydro_1"/>
    <property type="match status" value="1"/>
</dbReference>
<protein>
    <submittedName>
        <fullName evidence="3">8-oxoguanine deaminase</fullName>
        <ecNumber evidence="3">3.5.4.32</ecNumber>
    </submittedName>
</protein>
<name>A0A916K0M5_9MICO</name>
<organism evidence="3 4">
    <name type="scientific">Leucobacter soli</name>
    <dbReference type="NCBI Taxonomy" id="2812850"/>
    <lineage>
        <taxon>Bacteria</taxon>
        <taxon>Bacillati</taxon>
        <taxon>Actinomycetota</taxon>
        <taxon>Actinomycetes</taxon>
        <taxon>Micrococcales</taxon>
        <taxon>Microbacteriaceae</taxon>
        <taxon>Leucobacter</taxon>
    </lineage>
</organism>
<evidence type="ECO:0000259" key="2">
    <source>
        <dbReference type="Pfam" id="PF01979"/>
    </source>
</evidence>
<dbReference type="AlphaFoldDB" id="A0A916K0M5"/>
<dbReference type="InterPro" id="IPR006680">
    <property type="entry name" value="Amidohydro-rel"/>
</dbReference>
<sequence>MSGGTAGRILAADWVLPVATPALRRGAVAVVDGVIAWVGRLDELPSDFADLPVEQHRGILTPGLVNGHTHLQYTGFAELGRGSYRSFEHWSEAFEVVYLAVQDPAEWGRAAREGARLALRSGTTAAAEIVTDEPARGVLAETGLQGVEYLEAIGETEVRWNAGGREAFLAWLDGGPGVDPPADPMVNGGSVRSAEAARAAGSPEPAGSAVVGVSPHAPYSLDGEVIRELARAARERGMRIHSHVGESSVEASLYAHGNRDVLAIYGDMRDEFALIRSGGTGLSTARYAESIELLGADSHLAHGIYLDRADRDLLRDTGTRVALCPRSNRVIGLDAPPVADYLREGHEIAVGTDSLSSSPSLDLLGDAAALAELARSQGYAGDDLHQRLVEAVTRGGAGVLGRDDLGELRAGLRADLAVFDVPLDDVQAGDCSPERALVERGEGSCTLTVIGGRVRHHSPGA</sequence>
<evidence type="ECO:0000313" key="3">
    <source>
        <dbReference type="EMBL" id="CAG7622565.1"/>
    </source>
</evidence>
<feature type="domain" description="Amidohydrolase-related" evidence="2">
    <location>
        <begin position="59"/>
        <end position="453"/>
    </location>
</feature>
<gene>
    <name evidence="3" type="ORF">LEUCIP111803_02532</name>
</gene>
<keyword evidence="4" id="KW-1185">Reference proteome</keyword>
<dbReference type="InterPro" id="IPR050287">
    <property type="entry name" value="MTA/SAH_deaminase"/>
</dbReference>
<reference evidence="3" key="1">
    <citation type="submission" date="2021-06" db="EMBL/GenBank/DDBJ databases">
        <authorList>
            <person name="Criscuolo A."/>
        </authorList>
    </citation>
    <scope>NUCLEOTIDE SEQUENCE</scope>
    <source>
        <strain evidence="3">CIP111803</strain>
    </source>
</reference>
<comment type="caution">
    <text evidence="3">The sequence shown here is derived from an EMBL/GenBank/DDBJ whole genome shotgun (WGS) entry which is preliminary data.</text>
</comment>
<dbReference type="EC" id="3.5.4.32" evidence="3"/>
<dbReference type="EMBL" id="CAJVAP010000047">
    <property type="protein sequence ID" value="CAG7622565.1"/>
    <property type="molecule type" value="Genomic_DNA"/>
</dbReference>
<proteinExistence type="predicted"/>
<keyword evidence="1 3" id="KW-0378">Hydrolase</keyword>
<dbReference type="PANTHER" id="PTHR43794:SF11">
    <property type="entry name" value="AMIDOHYDROLASE-RELATED DOMAIN-CONTAINING PROTEIN"/>
    <property type="match status" value="1"/>
</dbReference>
<dbReference type="GO" id="GO:0102127">
    <property type="term" value="F:8-oxoguanine deaminase activity"/>
    <property type="evidence" value="ECO:0007669"/>
    <property type="project" value="UniProtKB-EC"/>
</dbReference>
<evidence type="ECO:0000256" key="1">
    <source>
        <dbReference type="ARBA" id="ARBA00022801"/>
    </source>
</evidence>
<dbReference type="RefSeq" id="WP_236022148.1">
    <property type="nucleotide sequence ID" value="NZ_CAJVAP010000047.1"/>
</dbReference>
<accession>A0A916K0M5</accession>